<dbReference type="AlphaFoldDB" id="A0A974WEF0"/>
<feature type="domain" description="HNH nuclease" evidence="1">
    <location>
        <begin position="171"/>
        <end position="222"/>
    </location>
</feature>
<keyword evidence="2" id="KW-0378">Hydrolase</keyword>
<keyword evidence="2" id="KW-0540">Nuclease</keyword>
<dbReference type="SMART" id="SM00507">
    <property type="entry name" value="HNHc"/>
    <property type="match status" value="1"/>
</dbReference>
<proteinExistence type="predicted"/>
<organism evidence="2 3">
    <name type="scientific">Fulvivirga lutea</name>
    <dbReference type="NCBI Taxonomy" id="2810512"/>
    <lineage>
        <taxon>Bacteria</taxon>
        <taxon>Pseudomonadati</taxon>
        <taxon>Bacteroidota</taxon>
        <taxon>Cytophagia</taxon>
        <taxon>Cytophagales</taxon>
        <taxon>Fulvivirgaceae</taxon>
        <taxon>Fulvivirga</taxon>
    </lineage>
</organism>
<dbReference type="GO" id="GO:0004519">
    <property type="term" value="F:endonuclease activity"/>
    <property type="evidence" value="ECO:0007669"/>
    <property type="project" value="UniProtKB-KW"/>
</dbReference>
<accession>A0A974WEF0</accession>
<dbReference type="KEGG" id="fuv:JR347_13225"/>
<evidence type="ECO:0000313" key="2">
    <source>
        <dbReference type="EMBL" id="QSE96556.1"/>
    </source>
</evidence>
<name>A0A974WEF0_9BACT</name>
<keyword evidence="2" id="KW-0255">Endonuclease</keyword>
<dbReference type="RefSeq" id="WP_205721070.1">
    <property type="nucleotide sequence ID" value="NZ_CP070608.1"/>
</dbReference>
<protein>
    <submittedName>
        <fullName evidence="2">HNH endonuclease</fullName>
    </submittedName>
</protein>
<dbReference type="Proteomes" id="UP000662783">
    <property type="component" value="Chromosome"/>
</dbReference>
<dbReference type="InterPro" id="IPR003615">
    <property type="entry name" value="HNH_nuc"/>
</dbReference>
<dbReference type="EMBL" id="CP070608">
    <property type="protein sequence ID" value="QSE96556.1"/>
    <property type="molecule type" value="Genomic_DNA"/>
</dbReference>
<evidence type="ECO:0000259" key="1">
    <source>
        <dbReference type="SMART" id="SM00507"/>
    </source>
</evidence>
<gene>
    <name evidence="2" type="ORF">JR347_13225</name>
</gene>
<evidence type="ECO:0000313" key="3">
    <source>
        <dbReference type="Proteomes" id="UP000662783"/>
    </source>
</evidence>
<reference evidence="2" key="1">
    <citation type="submission" date="2021-02" db="EMBL/GenBank/DDBJ databases">
        <title>Fulvivirga sp. S481 isolated from sea water.</title>
        <authorList>
            <person name="Bae S.S."/>
            <person name="Baek K."/>
        </authorList>
    </citation>
    <scope>NUCLEOTIDE SEQUENCE</scope>
    <source>
        <strain evidence="2">S481</strain>
    </source>
</reference>
<sequence length="250" mass="29776">MIYDFLKGKSSEWLESKLLRKLKTESHFNYAPVFNATWNKIKVSNSFYYHEEDECINYMFAYKNKYATEHWGHLPRFHIAECEVRQQYSNYVFASQMPVGIYCTDKRVNIGQHKLELCSKCNKEITLFSFGSPDKEWFDVILDIASKKHKKYVPSEISRTGYTKDWGQVSYARRAQEDFTCEGCKIQLLHDDAYYLEVHHKNRKKEDNRKKNLKVLCIECHSEVDDLHRKNYSQGDNALKLSSFKNRFRN</sequence>
<dbReference type="CDD" id="cd00085">
    <property type="entry name" value="HNHc"/>
    <property type="match status" value="1"/>
</dbReference>
<keyword evidence="3" id="KW-1185">Reference proteome</keyword>